<protein>
    <submittedName>
        <fullName evidence="2">BTB domain-containing protein</fullName>
    </submittedName>
</protein>
<evidence type="ECO:0000313" key="2">
    <source>
        <dbReference type="WBParaSite" id="PS1159_v2.g16424.t1"/>
    </source>
</evidence>
<reference evidence="2" key="1">
    <citation type="submission" date="2022-11" db="UniProtKB">
        <authorList>
            <consortium name="WormBaseParasite"/>
        </authorList>
    </citation>
    <scope>IDENTIFICATION</scope>
</reference>
<organism evidence="1 2">
    <name type="scientific">Panagrolaimus sp. PS1159</name>
    <dbReference type="NCBI Taxonomy" id="55785"/>
    <lineage>
        <taxon>Eukaryota</taxon>
        <taxon>Metazoa</taxon>
        <taxon>Ecdysozoa</taxon>
        <taxon>Nematoda</taxon>
        <taxon>Chromadorea</taxon>
        <taxon>Rhabditida</taxon>
        <taxon>Tylenchina</taxon>
        <taxon>Panagrolaimomorpha</taxon>
        <taxon>Panagrolaimoidea</taxon>
        <taxon>Panagrolaimidae</taxon>
        <taxon>Panagrolaimus</taxon>
    </lineage>
</organism>
<sequence length="370" mass="43571">MAQFINERYQIFKSQDYKDGAFDLTFDVEGKKIYAHKFMILSASEVFKRMISDTWNYGESIKIEAYSYNDFYELLTFLYSEKCSLTDENIFVMVDLSEFYQIKALQQKCDVYLSQKKYTKENVLMFCEDENIIAMVDLSEFYQIVALQQKCDKYLSQKEYTKENILLFFEDRIVTEEKLFEKVFQWTEKQVTDKQKKANNETFDLNNSIKSEIKEFLPFINFKKMKLSFLHSFVVKKGFLFSYDELSEILENAESALKIKVRITSANGKSINCMLPHDSHAIEIIKSLKNSFNYVSYGQYLYWQPVFKKPSTFSSLKKRIGVEWYLVYCGSGQIGVFNHSYIDGSHYLIAEMTAETPGFDCMGNFKIEIE</sequence>
<evidence type="ECO:0000313" key="1">
    <source>
        <dbReference type="Proteomes" id="UP000887580"/>
    </source>
</evidence>
<dbReference type="Proteomes" id="UP000887580">
    <property type="component" value="Unplaced"/>
</dbReference>
<proteinExistence type="predicted"/>
<dbReference type="WBParaSite" id="PS1159_v2.g16424.t1">
    <property type="protein sequence ID" value="PS1159_v2.g16424.t1"/>
    <property type="gene ID" value="PS1159_v2.g16424"/>
</dbReference>
<name>A0AC35FFZ5_9BILA</name>
<accession>A0AC35FFZ5</accession>